<dbReference type="InterPro" id="IPR052761">
    <property type="entry name" value="Fungal_Detox/Toxin_TFs"/>
</dbReference>
<dbReference type="Proteomes" id="UP001147747">
    <property type="component" value="Unassembled WGS sequence"/>
</dbReference>
<reference evidence="4" key="2">
    <citation type="journal article" date="2023" name="IMA Fungus">
        <title>Comparative genomic study of the Penicillium genus elucidates a diverse pangenome and 15 lateral gene transfer events.</title>
        <authorList>
            <person name="Petersen C."/>
            <person name="Sorensen T."/>
            <person name="Nielsen M.R."/>
            <person name="Sondergaard T.E."/>
            <person name="Sorensen J.L."/>
            <person name="Fitzpatrick D.A."/>
            <person name="Frisvad J.C."/>
            <person name="Nielsen K.L."/>
        </authorList>
    </citation>
    <scope>NUCLEOTIDE SEQUENCE</scope>
    <source>
        <strain evidence="4">IBT 29677</strain>
    </source>
</reference>
<organism evidence="4 5">
    <name type="scientific">Penicillium cosmopolitanum</name>
    <dbReference type="NCBI Taxonomy" id="1131564"/>
    <lineage>
        <taxon>Eukaryota</taxon>
        <taxon>Fungi</taxon>
        <taxon>Dikarya</taxon>
        <taxon>Ascomycota</taxon>
        <taxon>Pezizomycotina</taxon>
        <taxon>Eurotiomycetes</taxon>
        <taxon>Eurotiomycetidae</taxon>
        <taxon>Eurotiales</taxon>
        <taxon>Aspergillaceae</taxon>
        <taxon>Penicillium</taxon>
    </lineage>
</organism>
<dbReference type="Pfam" id="PF04082">
    <property type="entry name" value="Fungal_trans"/>
    <property type="match status" value="1"/>
</dbReference>
<dbReference type="AlphaFoldDB" id="A0A9W9VBT0"/>
<evidence type="ECO:0000259" key="3">
    <source>
        <dbReference type="SMART" id="SM00906"/>
    </source>
</evidence>
<dbReference type="PANTHER" id="PTHR47425:SF1">
    <property type="entry name" value="MISCELLANEOUS ZN(II)2CYS6 TRANSCRIPTION FACTOR (EUROFUNG)"/>
    <property type="match status" value="1"/>
</dbReference>
<protein>
    <recommendedName>
        <fullName evidence="3">Xylanolytic transcriptional activator regulatory domain-containing protein</fullName>
    </recommendedName>
</protein>
<keyword evidence="5" id="KW-1185">Reference proteome</keyword>
<comment type="caution">
    <text evidence="4">The sequence shown here is derived from an EMBL/GenBank/DDBJ whole genome shotgun (WGS) entry which is preliminary data.</text>
</comment>
<proteinExistence type="predicted"/>
<dbReference type="CDD" id="cd12148">
    <property type="entry name" value="fungal_TF_MHR"/>
    <property type="match status" value="1"/>
</dbReference>
<sequence length="814" mass="91883">MSLSPNSNALALKRKLQGADSRFEPGKRHHLQGYDPQAPWLSETKQNSGWSRLGHPAVQSSLPLANMVSAVQDLIDPDFDPLTAMLDDEPRFLKPLPQCIAPEDVEFLRFRGALSIPESGLRNELLRSYIQWVHSFMPVLNLQEFLRCVAENDPNGNVSVLLFQAVMFVGTAFVDLQHLQDAGYSTRKDARNAFFTRLRLLYSLDCEEDRIVILQTVLLMTYWSDPWNSLQRDIWDWIGVCNIQAQSIGLNTDPSSARDMDQKTRRLRTRIWWCLYSRDRLIAMGMRRPLQVNEGTCNVPMLRMEDFDFEPFCPSAVAQFRCRQLEDVSHQKRLATMFIEKVKLCQCIGRVLFAQYAPSQRQFGATDRTTVTIVPRQASESEFTRCSQKLDSWLSSLPKDAQFIPASKTNFRDGEDVLLLHGAMLRMLFHATTSSLHRPWAANSKDPSKTGVEWRDAARKKMHDAAAGITHIIQGLNQLNLTRFLPQSGVTVILPAAVAHLSNSMSDNPAVRESSISNFQRCIKVLHCLKDIYPAAESEFANLEAAIKLRSGSANSNTFFQIMQNNFDPSPSPTNMNPPRRPSMAESISAPMSQRHEQNRMSETMNTAQSRQRTQSTSSTPRPNIQQQQQRRPSAVTPINEFPNLNLNPNHNPTDPNTTQHQRRPFPNDFDDHFAITETNLNPGPSGDSPFNFLNIDFSTFPNFAEQPTQDINLSPSNNDLEGMDWTEALFKGSSTTSDLEKDLFGESGANADTNRRTQSVPNHQGEGQEELDLFPFAMKVDHGSRHHSASHVNSGITGDLDRDLGFQTGDEMF</sequence>
<feature type="compositionally biased region" description="Polar residues" evidence="2">
    <location>
        <begin position="563"/>
        <end position="577"/>
    </location>
</feature>
<reference evidence="4" key="1">
    <citation type="submission" date="2022-12" db="EMBL/GenBank/DDBJ databases">
        <authorList>
            <person name="Petersen C."/>
        </authorList>
    </citation>
    <scope>NUCLEOTIDE SEQUENCE</scope>
    <source>
        <strain evidence="4">IBT 29677</strain>
    </source>
</reference>
<dbReference type="GO" id="GO:0003677">
    <property type="term" value="F:DNA binding"/>
    <property type="evidence" value="ECO:0007669"/>
    <property type="project" value="InterPro"/>
</dbReference>
<dbReference type="GO" id="GO:0006351">
    <property type="term" value="P:DNA-templated transcription"/>
    <property type="evidence" value="ECO:0007669"/>
    <property type="project" value="InterPro"/>
</dbReference>
<evidence type="ECO:0000256" key="1">
    <source>
        <dbReference type="ARBA" id="ARBA00023242"/>
    </source>
</evidence>
<evidence type="ECO:0000313" key="4">
    <source>
        <dbReference type="EMBL" id="KAJ5376197.1"/>
    </source>
</evidence>
<name>A0A9W9VBT0_9EURO</name>
<dbReference type="GeneID" id="81376700"/>
<accession>A0A9W9VBT0</accession>
<feature type="compositionally biased region" description="Polar residues" evidence="2">
    <location>
        <begin position="751"/>
        <end position="763"/>
    </location>
</feature>
<dbReference type="InterPro" id="IPR007219">
    <property type="entry name" value="XnlR_reg_dom"/>
</dbReference>
<feature type="region of interest" description="Disordered" evidence="2">
    <location>
        <begin position="744"/>
        <end position="768"/>
    </location>
</feature>
<dbReference type="OrthoDB" id="4451586at2759"/>
<evidence type="ECO:0000256" key="2">
    <source>
        <dbReference type="SAM" id="MobiDB-lite"/>
    </source>
</evidence>
<dbReference type="PANTHER" id="PTHR47425">
    <property type="entry name" value="FARB-RELATED"/>
    <property type="match status" value="1"/>
</dbReference>
<feature type="domain" description="Xylanolytic transcriptional activator regulatory" evidence="3">
    <location>
        <begin position="234"/>
        <end position="308"/>
    </location>
</feature>
<keyword evidence="1" id="KW-0539">Nucleus</keyword>
<feature type="compositionally biased region" description="Low complexity" evidence="2">
    <location>
        <begin position="609"/>
        <end position="657"/>
    </location>
</feature>
<dbReference type="EMBL" id="JAPZBU010000012">
    <property type="protein sequence ID" value="KAJ5376197.1"/>
    <property type="molecule type" value="Genomic_DNA"/>
</dbReference>
<evidence type="ECO:0000313" key="5">
    <source>
        <dbReference type="Proteomes" id="UP001147747"/>
    </source>
</evidence>
<feature type="region of interest" description="Disordered" evidence="2">
    <location>
        <begin position="563"/>
        <end position="666"/>
    </location>
</feature>
<dbReference type="SMART" id="SM00906">
    <property type="entry name" value="Fungal_trans"/>
    <property type="match status" value="1"/>
</dbReference>
<dbReference type="GO" id="GO:0008270">
    <property type="term" value="F:zinc ion binding"/>
    <property type="evidence" value="ECO:0007669"/>
    <property type="project" value="InterPro"/>
</dbReference>
<gene>
    <name evidence="4" type="ORF">N7509_013083</name>
</gene>
<dbReference type="RefSeq" id="XP_056481227.1">
    <property type="nucleotide sequence ID" value="XM_056637720.1"/>
</dbReference>